<comment type="caution">
    <text evidence="2">The sequence shown here is derived from an EMBL/GenBank/DDBJ whole genome shotgun (WGS) entry which is preliminary data.</text>
</comment>
<dbReference type="GO" id="GO:0035596">
    <property type="term" value="F:methylthiotransferase activity"/>
    <property type="evidence" value="ECO:0007669"/>
    <property type="project" value="InterPro"/>
</dbReference>
<feature type="non-terminal residue" evidence="2">
    <location>
        <position position="150"/>
    </location>
</feature>
<dbReference type="AlphaFoldDB" id="A0A2H0WR03"/>
<dbReference type="GO" id="GO:0046872">
    <property type="term" value="F:metal ion binding"/>
    <property type="evidence" value="ECO:0007669"/>
    <property type="project" value="UniProtKB-KW"/>
</dbReference>
<dbReference type="InterPro" id="IPR013848">
    <property type="entry name" value="Methylthiotransferase_N"/>
</dbReference>
<dbReference type="EMBL" id="PEZI01000065">
    <property type="protein sequence ID" value="PIS14368.1"/>
    <property type="molecule type" value="Genomic_DNA"/>
</dbReference>
<organism evidence="2 3">
    <name type="scientific">Candidatus Shapirobacteria bacterium CG09_land_8_20_14_0_10_39_12</name>
    <dbReference type="NCBI Taxonomy" id="1974885"/>
    <lineage>
        <taxon>Bacteria</taxon>
        <taxon>Candidatus Shapironibacteriota</taxon>
    </lineage>
</organism>
<dbReference type="InterPro" id="IPR038135">
    <property type="entry name" value="Methylthiotransferase_N_sf"/>
</dbReference>
<evidence type="ECO:0000313" key="3">
    <source>
        <dbReference type="Proteomes" id="UP000230775"/>
    </source>
</evidence>
<dbReference type="Pfam" id="PF00919">
    <property type="entry name" value="UPF0004"/>
    <property type="match status" value="1"/>
</dbReference>
<protein>
    <recommendedName>
        <fullName evidence="1">MTTase N-terminal domain-containing protein</fullName>
    </recommendedName>
</protein>
<sequence>MTKSIVAPKTFLTYSLGCRTNQAEMESICLQLSDYGLQQLDDCLPHSDYRLRHPDLVLLNTCVVTQKAEKESRQKIRELRKNYPKSLLVVLGCGVTAKEKFKINLPPADLFIPNHQKERVIELLVQNIYSTKPIEKTFNNKYTLSGRKFI</sequence>
<evidence type="ECO:0000313" key="2">
    <source>
        <dbReference type="EMBL" id="PIS14368.1"/>
    </source>
</evidence>
<feature type="domain" description="MTTase N-terminal" evidence="1">
    <location>
        <begin position="9"/>
        <end position="129"/>
    </location>
</feature>
<dbReference type="GO" id="GO:0051539">
    <property type="term" value="F:4 iron, 4 sulfur cluster binding"/>
    <property type="evidence" value="ECO:0007669"/>
    <property type="project" value="UniProtKB-KW"/>
</dbReference>
<dbReference type="Gene3D" id="3.40.50.12160">
    <property type="entry name" value="Methylthiotransferase, N-terminal domain"/>
    <property type="match status" value="1"/>
</dbReference>
<reference evidence="3" key="1">
    <citation type="submission" date="2017-09" db="EMBL/GenBank/DDBJ databases">
        <title>Depth-based differentiation of microbial function through sediment-hosted aquifers and enrichment of novel symbionts in the deep terrestrial subsurface.</title>
        <authorList>
            <person name="Probst A.J."/>
            <person name="Ladd B."/>
            <person name="Jarett J.K."/>
            <person name="Geller-Mcgrath D.E."/>
            <person name="Sieber C.M.K."/>
            <person name="Emerson J.B."/>
            <person name="Anantharaman K."/>
            <person name="Thomas B.C."/>
            <person name="Malmstrom R."/>
            <person name="Stieglmeier M."/>
            <person name="Klingl A."/>
            <person name="Woyke T."/>
            <person name="Ryan C.M."/>
            <person name="Banfield J.F."/>
        </authorList>
    </citation>
    <scope>NUCLEOTIDE SEQUENCE [LARGE SCALE GENOMIC DNA]</scope>
</reference>
<dbReference type="Proteomes" id="UP000230775">
    <property type="component" value="Unassembled WGS sequence"/>
</dbReference>
<name>A0A2H0WR03_9BACT</name>
<proteinExistence type="predicted"/>
<gene>
    <name evidence="2" type="ORF">COT64_03055</name>
</gene>
<evidence type="ECO:0000259" key="1">
    <source>
        <dbReference type="PROSITE" id="PS51449"/>
    </source>
</evidence>
<dbReference type="PROSITE" id="PS51449">
    <property type="entry name" value="MTTASE_N"/>
    <property type="match status" value="1"/>
</dbReference>
<accession>A0A2H0WR03</accession>